<organism evidence="2">
    <name type="scientific">marine sediment metagenome</name>
    <dbReference type="NCBI Taxonomy" id="412755"/>
    <lineage>
        <taxon>unclassified sequences</taxon>
        <taxon>metagenomes</taxon>
        <taxon>ecological metagenomes</taxon>
    </lineage>
</organism>
<reference evidence="2" key="1">
    <citation type="journal article" date="2015" name="Nature">
        <title>Complex archaea that bridge the gap between prokaryotes and eukaryotes.</title>
        <authorList>
            <person name="Spang A."/>
            <person name="Saw J.H."/>
            <person name="Jorgensen S.L."/>
            <person name="Zaremba-Niedzwiedzka K."/>
            <person name="Martijn J."/>
            <person name="Lind A.E."/>
            <person name="van Eijk R."/>
            <person name="Schleper C."/>
            <person name="Guy L."/>
            <person name="Ettema T.J."/>
        </authorList>
    </citation>
    <scope>NUCLEOTIDE SEQUENCE</scope>
</reference>
<gene>
    <name evidence="2" type="ORF">LCGC14_1577770</name>
</gene>
<proteinExistence type="predicted"/>
<dbReference type="InterPro" id="IPR006440">
    <property type="entry name" value="Doc"/>
</dbReference>
<comment type="caution">
    <text evidence="2">The sequence shown here is derived from an EMBL/GenBank/DDBJ whole genome shotgun (WGS) entry which is preliminary data.</text>
</comment>
<dbReference type="NCBIfam" id="TIGR01550">
    <property type="entry name" value="DOC_P1"/>
    <property type="match status" value="1"/>
</dbReference>
<evidence type="ECO:0000313" key="2">
    <source>
        <dbReference type="EMBL" id="KKM27137.1"/>
    </source>
</evidence>
<name>A0A0F9IHX9_9ZZZZ</name>
<dbReference type="PIRSF" id="PIRSF018297">
    <property type="entry name" value="Doc"/>
    <property type="match status" value="1"/>
</dbReference>
<accession>A0A0F9IHX9</accession>
<dbReference type="Gene3D" id="1.20.120.1870">
    <property type="entry name" value="Fic/DOC protein, Fido domain"/>
    <property type="match status" value="1"/>
</dbReference>
<dbReference type="InterPro" id="IPR036597">
    <property type="entry name" value="Fido-like_dom_sf"/>
</dbReference>
<feature type="domain" description="Fido" evidence="1">
    <location>
        <begin position="4"/>
        <end position="122"/>
    </location>
</feature>
<dbReference type="Pfam" id="PF02661">
    <property type="entry name" value="Fic"/>
    <property type="match status" value="1"/>
</dbReference>
<dbReference type="InterPro" id="IPR003812">
    <property type="entry name" value="Fido"/>
</dbReference>
<dbReference type="GO" id="GO:0016301">
    <property type="term" value="F:kinase activity"/>
    <property type="evidence" value="ECO:0007669"/>
    <property type="project" value="InterPro"/>
</dbReference>
<protein>
    <recommendedName>
        <fullName evidence="1">Fido domain-containing protein</fullName>
    </recommendedName>
</protein>
<dbReference type="InterPro" id="IPR053737">
    <property type="entry name" value="Type_II_TA_Toxin"/>
</dbReference>
<dbReference type="PANTHER" id="PTHR39426">
    <property type="entry name" value="HOMOLOGY TO DEATH-ON-CURING PROTEIN OF PHAGE P1"/>
    <property type="match status" value="1"/>
</dbReference>
<dbReference type="PROSITE" id="PS51459">
    <property type="entry name" value="FIDO"/>
    <property type="match status" value="1"/>
</dbReference>
<dbReference type="AlphaFoldDB" id="A0A0F9IHX9"/>
<dbReference type="SUPFAM" id="SSF140931">
    <property type="entry name" value="Fic-like"/>
    <property type="match status" value="1"/>
</dbReference>
<sequence>MNYLNMNQILAIYYEVIEHTGGAKGIRDVRLLESAIARPQATFTKKDLYPNVFSKAAALGHSIISNHPFIDGNKRTGYMTMRLFLNVNGYDMKAPLQEKYEFVMEIAKGMSKEKSIAKWLKEHSQKIEKTTS</sequence>
<evidence type="ECO:0000259" key="1">
    <source>
        <dbReference type="PROSITE" id="PS51459"/>
    </source>
</evidence>
<dbReference type="PANTHER" id="PTHR39426:SF1">
    <property type="entry name" value="HOMOLOGY TO DEATH-ON-CURING PROTEIN OF PHAGE P1"/>
    <property type="match status" value="1"/>
</dbReference>
<dbReference type="EMBL" id="LAZR01012381">
    <property type="protein sequence ID" value="KKM27137.1"/>
    <property type="molecule type" value="Genomic_DNA"/>
</dbReference>